<gene>
    <name evidence="1" type="ORF">ACFQ1E_05430</name>
</gene>
<organism evidence="1 2">
    <name type="scientific">Sphingomonas canadensis</name>
    <dbReference type="NCBI Taxonomy" id="1219257"/>
    <lineage>
        <taxon>Bacteria</taxon>
        <taxon>Pseudomonadati</taxon>
        <taxon>Pseudomonadota</taxon>
        <taxon>Alphaproteobacteria</taxon>
        <taxon>Sphingomonadales</taxon>
        <taxon>Sphingomonadaceae</taxon>
        <taxon>Sphingomonas</taxon>
    </lineage>
</organism>
<dbReference type="Proteomes" id="UP001596977">
    <property type="component" value="Unassembled WGS sequence"/>
</dbReference>
<accession>A0ABW3H318</accession>
<proteinExistence type="predicted"/>
<reference evidence="2" key="1">
    <citation type="journal article" date="2019" name="Int. J. Syst. Evol. Microbiol.">
        <title>The Global Catalogue of Microorganisms (GCM) 10K type strain sequencing project: providing services to taxonomists for standard genome sequencing and annotation.</title>
        <authorList>
            <consortium name="The Broad Institute Genomics Platform"/>
            <consortium name="The Broad Institute Genome Sequencing Center for Infectious Disease"/>
            <person name="Wu L."/>
            <person name="Ma J."/>
        </authorList>
    </citation>
    <scope>NUCLEOTIDE SEQUENCE [LARGE SCALE GENOMIC DNA]</scope>
    <source>
        <strain evidence="2">CCUG 62982</strain>
    </source>
</reference>
<evidence type="ECO:0000313" key="1">
    <source>
        <dbReference type="EMBL" id="MFD0945773.1"/>
    </source>
</evidence>
<dbReference type="EMBL" id="JBHTJG010000002">
    <property type="protein sequence ID" value="MFD0945773.1"/>
    <property type="molecule type" value="Genomic_DNA"/>
</dbReference>
<name>A0ABW3H318_9SPHN</name>
<evidence type="ECO:0000313" key="2">
    <source>
        <dbReference type="Proteomes" id="UP001596977"/>
    </source>
</evidence>
<keyword evidence="2" id="KW-1185">Reference proteome</keyword>
<protein>
    <recommendedName>
        <fullName evidence="3">DUF2946 domain-containing protein</fullName>
    </recommendedName>
</protein>
<comment type="caution">
    <text evidence="1">The sequence shown here is derived from an EMBL/GenBank/DDBJ whole genome shotgun (WGS) entry which is preliminary data.</text>
</comment>
<sequence length="132" mass="13041">MGGRFANRPARGLAVALVALALAVRVLVPSGWMPSAESRGLLLTLCSSASGAEIFVEIEGKSGKGHGQGEQRDNPCAFAGLGMAFAATDPVPAPAAPFHAQDRAPAAPALIAAIGRGLAAPPPPATGPPATA</sequence>
<evidence type="ECO:0008006" key="3">
    <source>
        <dbReference type="Google" id="ProtNLM"/>
    </source>
</evidence>
<dbReference type="RefSeq" id="WP_264943422.1">
    <property type="nucleotide sequence ID" value="NZ_JAPDRA010000002.1"/>
</dbReference>